<dbReference type="EMBL" id="JAMQKC010000004">
    <property type="protein sequence ID" value="MDC3416713.1"/>
    <property type="molecule type" value="Genomic_DNA"/>
</dbReference>
<evidence type="ECO:0000313" key="3">
    <source>
        <dbReference type="EMBL" id="MDC3416713.1"/>
    </source>
</evidence>
<evidence type="ECO:0000313" key="4">
    <source>
        <dbReference type="Proteomes" id="UP001145069"/>
    </source>
</evidence>
<dbReference type="GO" id="GO:0003899">
    <property type="term" value="F:DNA-directed RNA polymerase activity"/>
    <property type="evidence" value="ECO:0007669"/>
    <property type="project" value="UniProtKB-EC"/>
</dbReference>
<reference evidence="3" key="1">
    <citation type="submission" date="2022-06" db="EMBL/GenBank/DDBJ databases">
        <title>Aquibacillus sp. a new bacterium isolated from soil saline samples.</title>
        <authorList>
            <person name="Galisteo C."/>
            <person name="De La Haba R."/>
            <person name="Sanchez-Porro C."/>
            <person name="Ventosa A."/>
        </authorList>
    </citation>
    <scope>NUCLEOTIDE SEQUENCE</scope>
    <source>
        <strain evidence="3">3ASR75-54</strain>
    </source>
</reference>
<dbReference type="EC" id="2.7.7.6" evidence="3"/>
<evidence type="ECO:0000256" key="1">
    <source>
        <dbReference type="SAM" id="MobiDB-lite"/>
    </source>
</evidence>
<accession>A0A9X3WD06</accession>
<sequence>MSTLQTNNVNESPTRHVKRLQRQEKRIERLERHNEHSTARSRRRQQKAEEKLANKPVRRIVPIWLRLIVVFVLCYVALMIGMMVGYGGLGGKEPTEALEFSTWKHIIDLVVGEG</sequence>
<dbReference type="Proteomes" id="UP001145069">
    <property type="component" value="Unassembled WGS sequence"/>
</dbReference>
<keyword evidence="3" id="KW-0548">Nucleotidyltransferase</keyword>
<organism evidence="3 4">
    <name type="scientific">Aquibacillus salsiterrae</name>
    <dbReference type="NCBI Taxonomy" id="2950439"/>
    <lineage>
        <taxon>Bacteria</taxon>
        <taxon>Bacillati</taxon>
        <taxon>Bacillota</taxon>
        <taxon>Bacilli</taxon>
        <taxon>Bacillales</taxon>
        <taxon>Bacillaceae</taxon>
        <taxon>Aquibacillus</taxon>
    </lineage>
</organism>
<dbReference type="AlphaFoldDB" id="A0A9X3WD06"/>
<keyword evidence="3" id="KW-0240">DNA-directed RNA polymerase</keyword>
<keyword evidence="2" id="KW-1133">Transmembrane helix</keyword>
<keyword evidence="2" id="KW-0812">Transmembrane</keyword>
<keyword evidence="2" id="KW-0472">Membrane</keyword>
<name>A0A9X3WD06_9BACI</name>
<gene>
    <name evidence="3" type="ORF">NC799_07250</name>
</gene>
<feature type="compositionally biased region" description="Basic and acidic residues" evidence="1">
    <location>
        <begin position="21"/>
        <end position="38"/>
    </location>
</feature>
<dbReference type="RefSeq" id="WP_272445723.1">
    <property type="nucleotide sequence ID" value="NZ_JAMQKC010000004.1"/>
</dbReference>
<keyword evidence="3" id="KW-0804">Transcription</keyword>
<feature type="transmembrane region" description="Helical" evidence="2">
    <location>
        <begin position="63"/>
        <end position="86"/>
    </location>
</feature>
<dbReference type="GO" id="GO:0000428">
    <property type="term" value="C:DNA-directed RNA polymerase complex"/>
    <property type="evidence" value="ECO:0007669"/>
    <property type="project" value="UniProtKB-KW"/>
</dbReference>
<proteinExistence type="predicted"/>
<keyword evidence="4" id="KW-1185">Reference proteome</keyword>
<protein>
    <submittedName>
        <fullName evidence="3">DNA-directed RNA polymerase subunit beta</fullName>
        <ecNumber evidence="3">2.7.7.6</ecNumber>
    </submittedName>
</protein>
<dbReference type="Pfam" id="PF11772">
    <property type="entry name" value="EpuA"/>
    <property type="match status" value="1"/>
</dbReference>
<dbReference type="InterPro" id="IPR024596">
    <property type="entry name" value="RNApol_su_b/EpuA"/>
</dbReference>
<feature type="compositionally biased region" description="Polar residues" evidence="1">
    <location>
        <begin position="1"/>
        <end position="12"/>
    </location>
</feature>
<comment type="caution">
    <text evidence="3">The sequence shown here is derived from an EMBL/GenBank/DDBJ whole genome shotgun (WGS) entry which is preliminary data.</text>
</comment>
<evidence type="ECO:0000256" key="2">
    <source>
        <dbReference type="SAM" id="Phobius"/>
    </source>
</evidence>
<feature type="region of interest" description="Disordered" evidence="1">
    <location>
        <begin position="1"/>
        <end position="51"/>
    </location>
</feature>
<keyword evidence="3" id="KW-0808">Transferase</keyword>